<gene>
    <name evidence="1" type="ORF">BKX93_22165</name>
</gene>
<dbReference type="GO" id="GO:0016627">
    <property type="term" value="F:oxidoreductase activity, acting on the CH-CH group of donors"/>
    <property type="evidence" value="ECO:0007669"/>
    <property type="project" value="InterPro"/>
</dbReference>
<dbReference type="InterPro" id="IPR009100">
    <property type="entry name" value="AcylCoA_DH/oxidase_NM_dom_sf"/>
</dbReference>
<proteinExistence type="predicted"/>
<accession>A0A1D9LMD8</accession>
<organism evidence="1 2">
    <name type="scientific">Chromobacterium vaccinii</name>
    <dbReference type="NCBI Taxonomy" id="1108595"/>
    <lineage>
        <taxon>Bacteria</taxon>
        <taxon>Pseudomonadati</taxon>
        <taxon>Pseudomonadota</taxon>
        <taxon>Betaproteobacteria</taxon>
        <taxon>Neisseriales</taxon>
        <taxon>Chromobacteriaceae</taxon>
        <taxon>Chromobacterium</taxon>
    </lineage>
</organism>
<evidence type="ECO:0000313" key="1">
    <source>
        <dbReference type="EMBL" id="AOZ52447.1"/>
    </source>
</evidence>
<dbReference type="KEGG" id="cvc:BKX93_22165"/>
<reference evidence="1 2" key="1">
    <citation type="submission" date="2016-10" db="EMBL/GenBank/DDBJ databases">
        <title>Chromobacterium muskegensis sp. nov., an insecticidal bacterium isolated from Sphagnum bogs.</title>
        <authorList>
            <person name="Sparks M.E."/>
            <person name="Blackburn M.B."/>
            <person name="Gundersen-Rindal D.E."/>
            <person name="Mitchell A."/>
            <person name="Farrar R."/>
            <person name="Kuhar D."/>
        </authorList>
    </citation>
    <scope>NUCLEOTIDE SEQUENCE [LARGE SCALE GENOMIC DNA]</scope>
    <source>
        <strain evidence="1 2">21-1</strain>
    </source>
</reference>
<evidence type="ECO:0000313" key="2">
    <source>
        <dbReference type="Proteomes" id="UP000178776"/>
    </source>
</evidence>
<name>A0A1D9LMD8_9NEIS</name>
<dbReference type="EMBL" id="CP017707">
    <property type="protein sequence ID" value="AOZ52447.1"/>
    <property type="molecule type" value="Genomic_DNA"/>
</dbReference>
<dbReference type="GeneID" id="68843906"/>
<sequence length="364" mass="39487">MHTTTPLADGVAAPAIPAPGLPELAAQPVLQRLRCYGEPPAGLAAIVARASVRLLDSDMLIRQTAQPFAAPEASAHAPVPLEHREHALSESILEQIRRDGLAPHYKPFMRTFARILFSLFLTPDQYDRACACIDSGNNLRFLMSDAGGPTLGSWRTVAQPDGDGFKLRIDKVWGMYANLDGMAIVAARTPGSFFPSAFLVWPEQYATLQRSLCGDSFLDDVVQLGNVRGEVTVAAADKLKAGGPAALNKYLTTVRPFLVRALMAHVEWLHGQGRLRLDEDALTARDFIAAAARAKTQAGNYAAEDVHKVLALKFASNELLLHLVSSGAVGRFADQRDLLAFTKMEGSSYRCYHELRAAARAQNA</sequence>
<dbReference type="SUPFAM" id="SSF56645">
    <property type="entry name" value="Acyl-CoA dehydrogenase NM domain-like"/>
    <property type="match status" value="1"/>
</dbReference>
<protein>
    <submittedName>
        <fullName evidence="1">Uncharacterized protein</fullName>
    </submittedName>
</protein>
<dbReference type="Proteomes" id="UP000178776">
    <property type="component" value="Chromosome"/>
</dbReference>
<dbReference type="RefSeq" id="WP_070981417.1">
    <property type="nucleotide sequence ID" value="NZ_CP017707.1"/>
</dbReference>
<dbReference type="STRING" id="1108595.BKX93_22165"/>
<dbReference type="AlphaFoldDB" id="A0A1D9LMD8"/>